<dbReference type="AlphaFoldDB" id="A0A1F5X0D4"/>
<gene>
    <name evidence="2" type="ORF">A2930_00570</name>
</gene>
<sequence>MKVKLLGLALVISLVSLLGLGACSTVQNVGTGVVMGVHDTVVGEVQLGAGLVKETVMEPSHATVWHWLSLPVDAAKVFVDGVHKLWHGIGHNLHGK</sequence>
<dbReference type="Proteomes" id="UP000178114">
    <property type="component" value="Unassembled WGS sequence"/>
</dbReference>
<organism evidence="2 3">
    <name type="scientific">Candidatus Giovannonibacteria bacterium RIFCSPLOWO2_01_FULL_45_34</name>
    <dbReference type="NCBI Taxonomy" id="1798351"/>
    <lineage>
        <taxon>Bacteria</taxon>
        <taxon>Candidatus Giovannoniibacteriota</taxon>
    </lineage>
</organism>
<dbReference type="EMBL" id="MFID01000012">
    <property type="protein sequence ID" value="OGF81354.1"/>
    <property type="molecule type" value="Genomic_DNA"/>
</dbReference>
<keyword evidence="1" id="KW-0732">Signal</keyword>
<feature type="signal peptide" evidence="1">
    <location>
        <begin position="1"/>
        <end position="21"/>
    </location>
</feature>
<proteinExistence type="predicted"/>
<evidence type="ECO:0008006" key="4">
    <source>
        <dbReference type="Google" id="ProtNLM"/>
    </source>
</evidence>
<evidence type="ECO:0000313" key="3">
    <source>
        <dbReference type="Proteomes" id="UP000178114"/>
    </source>
</evidence>
<comment type="caution">
    <text evidence="2">The sequence shown here is derived from an EMBL/GenBank/DDBJ whole genome shotgun (WGS) entry which is preliminary data.</text>
</comment>
<evidence type="ECO:0000313" key="2">
    <source>
        <dbReference type="EMBL" id="OGF81354.1"/>
    </source>
</evidence>
<protein>
    <recommendedName>
        <fullName evidence="4">Lipoprotein</fullName>
    </recommendedName>
</protein>
<dbReference type="PROSITE" id="PS51257">
    <property type="entry name" value="PROKAR_LIPOPROTEIN"/>
    <property type="match status" value="1"/>
</dbReference>
<reference evidence="2 3" key="1">
    <citation type="journal article" date="2016" name="Nat. Commun.">
        <title>Thousands of microbial genomes shed light on interconnected biogeochemical processes in an aquifer system.</title>
        <authorList>
            <person name="Anantharaman K."/>
            <person name="Brown C.T."/>
            <person name="Hug L.A."/>
            <person name="Sharon I."/>
            <person name="Castelle C.J."/>
            <person name="Probst A.J."/>
            <person name="Thomas B.C."/>
            <person name="Singh A."/>
            <person name="Wilkins M.J."/>
            <person name="Karaoz U."/>
            <person name="Brodie E.L."/>
            <person name="Williams K.H."/>
            <person name="Hubbard S.S."/>
            <person name="Banfield J.F."/>
        </authorList>
    </citation>
    <scope>NUCLEOTIDE SEQUENCE [LARGE SCALE GENOMIC DNA]</scope>
</reference>
<accession>A0A1F5X0D4</accession>
<dbReference type="STRING" id="1798351.A2930_00570"/>
<evidence type="ECO:0000256" key="1">
    <source>
        <dbReference type="SAM" id="SignalP"/>
    </source>
</evidence>
<feature type="chain" id="PRO_5009522258" description="Lipoprotein" evidence="1">
    <location>
        <begin position="22"/>
        <end position="96"/>
    </location>
</feature>
<name>A0A1F5X0D4_9BACT</name>